<proteinExistence type="predicted"/>
<reference evidence="1" key="1">
    <citation type="submission" date="2022-08" db="EMBL/GenBank/DDBJ databases">
        <title>Genome Sequence of Lecanicillium fungicola.</title>
        <authorList>
            <person name="Buettner E."/>
        </authorList>
    </citation>
    <scope>NUCLEOTIDE SEQUENCE</scope>
    <source>
        <strain evidence="1">Babe33</strain>
    </source>
</reference>
<organism evidence="1 2">
    <name type="scientific">Zarea fungicola</name>
    <dbReference type="NCBI Taxonomy" id="93591"/>
    <lineage>
        <taxon>Eukaryota</taxon>
        <taxon>Fungi</taxon>
        <taxon>Dikarya</taxon>
        <taxon>Ascomycota</taxon>
        <taxon>Pezizomycotina</taxon>
        <taxon>Sordariomycetes</taxon>
        <taxon>Hypocreomycetidae</taxon>
        <taxon>Hypocreales</taxon>
        <taxon>Cordycipitaceae</taxon>
        <taxon>Zarea</taxon>
    </lineage>
</organism>
<keyword evidence="2" id="KW-1185">Reference proteome</keyword>
<dbReference type="Proteomes" id="UP001143910">
    <property type="component" value="Unassembled WGS sequence"/>
</dbReference>
<evidence type="ECO:0000313" key="1">
    <source>
        <dbReference type="EMBL" id="KAJ2969713.1"/>
    </source>
</evidence>
<name>A0ACC1MT81_9HYPO</name>
<accession>A0ACC1MT81</accession>
<sequence length="541" mass="59155">MTTAGVKRPFASSAGSDAFEVAKPKLKSIRHEEASSVTPPSRIDSLSPPSGKVPGFRHDATLVLVGLRGSGKSTLAVMASTALNRIVIDLEAAFQRAHGVTSSSYRKSHGSEDGQLQQAEILRDVLKHNATGRILVCSWIDQQVRSLLREFAMTNPVVHIVRDAEAIKAHLRVDNDQKVESLLAFATPFFRECSSFEFFNITEKSLPATESAPLQSAFIPSLTLKRTETHFTKFLSLLYPVGTIPFVDSAFPLASVPLEQRQFTYIIPLAMSDILSAVFDIEEAICGADAVQVTVDIPDVDDSSDNGVATSTLAAQITRAVAIVRRSTVLPIICHLRVHGAAGASTWDVYMKLIVHAFKLAPEMVTIDLRLDIDNMKRALRSRYRSKVMGCYETFSRAEPWSSQYWRALYKKAVDVGCDTARLTRPATSPRDNIEVAQFRAKLETGPDGRIPAAAYNSGPIGRTSACFNSLLTVTTTAPASEMAKETVIDQAITPMQATAALFASFIYEPMKLYVFGAKVDYSMSPIMHNSALEAYGMPHD</sequence>
<evidence type="ECO:0000313" key="2">
    <source>
        <dbReference type="Proteomes" id="UP001143910"/>
    </source>
</evidence>
<protein>
    <submittedName>
        <fullName evidence="1">Uncharacterized protein</fullName>
    </submittedName>
</protein>
<dbReference type="EMBL" id="JANJQO010001685">
    <property type="protein sequence ID" value="KAJ2969713.1"/>
    <property type="molecule type" value="Genomic_DNA"/>
</dbReference>
<gene>
    <name evidence="1" type="ORF">NQ176_g8527</name>
</gene>
<comment type="caution">
    <text evidence="1">The sequence shown here is derived from an EMBL/GenBank/DDBJ whole genome shotgun (WGS) entry which is preliminary data.</text>
</comment>